<feature type="compositionally biased region" description="Polar residues" evidence="6">
    <location>
        <begin position="37"/>
        <end position="51"/>
    </location>
</feature>
<sequence>MLMQSLPYYLNLPLLLRSHPVSGITGSTVGTAGVPGATSNDTSAQTTSSATPVKEKNSSTPYPSSTSISLSVSSSRVLHFTTPLKQPQQPQPQPQLQLQPQQPSQHPQQHTASSILHTIQKFKNTRHIPLQCYKLLDAPNLADDFYLDLLAWSPHNILAVGLNQTTYLVNMDSGEVDIALELHDIINNFTNPITKVTSLCWCEEGRKLAIGTNTGSIIYLDTETKKIVRTFTYHDSRVGTLHWNEHLLASGSRDHTIKMMDLRTASTQYSQSKQYTHTFHCHNQEVCGVRWSPLGTFLASGSNDNSAAVWSLHRPRKPLHVYKYHRAAVKALAWSPHHTNLLATGGGTADKRLCIWDTSLTNLFHCSPWEQRLLYPRSDGFGGASVLASGSTSPTGSIFDTTASAALLPTAYTPAPIKTLYLHSQVCNIHWSSNVDEILATLGFSQNSICVLQYPDLQILAKLTGHKSRVLYTAVSPNGQQIVTGAGDETLRFWDIFPPKPMRHHPSLPALSCYSHVGVFPATCAMPSSPLILR</sequence>
<dbReference type="InterPro" id="IPR020472">
    <property type="entry name" value="WD40_PAC1"/>
</dbReference>
<organism evidence="9">
    <name type="scientific">Lygus hesperus</name>
    <name type="common">Western plant bug</name>
    <dbReference type="NCBI Taxonomy" id="30085"/>
    <lineage>
        <taxon>Eukaryota</taxon>
        <taxon>Metazoa</taxon>
        <taxon>Ecdysozoa</taxon>
        <taxon>Arthropoda</taxon>
        <taxon>Hexapoda</taxon>
        <taxon>Insecta</taxon>
        <taxon>Pterygota</taxon>
        <taxon>Neoptera</taxon>
        <taxon>Paraneoptera</taxon>
        <taxon>Hemiptera</taxon>
        <taxon>Heteroptera</taxon>
        <taxon>Panheteroptera</taxon>
        <taxon>Cimicomorpha</taxon>
        <taxon>Miridae</taxon>
        <taxon>Mirini</taxon>
        <taxon>Lygus</taxon>
    </lineage>
</organism>
<feature type="domain" description="CDC20/Fizzy WD40" evidence="7">
    <location>
        <begin position="136"/>
        <end position="363"/>
    </location>
</feature>
<comment type="similarity">
    <text evidence="1">Belongs to the WD repeat CDC20/Fizzy family.</text>
</comment>
<feature type="compositionally biased region" description="Low complexity" evidence="6">
    <location>
        <begin position="84"/>
        <end position="109"/>
    </location>
</feature>
<dbReference type="InterPro" id="IPR056150">
    <property type="entry name" value="WD40_CDC20-Fz"/>
</dbReference>
<evidence type="ECO:0000256" key="1">
    <source>
        <dbReference type="ARBA" id="ARBA00006445"/>
    </source>
</evidence>
<dbReference type="AlphaFoldDB" id="A0A0A9ZAD1"/>
<dbReference type="PROSITE" id="PS50294">
    <property type="entry name" value="WD_REPEATS_REGION"/>
    <property type="match status" value="2"/>
</dbReference>
<feature type="repeat" description="WD" evidence="5">
    <location>
        <begin position="279"/>
        <end position="312"/>
    </location>
</feature>
<dbReference type="EMBL" id="GDHC01004457">
    <property type="protein sequence ID" value="JAQ14172.1"/>
    <property type="molecule type" value="Transcribed_RNA"/>
</dbReference>
<feature type="repeat" description="WD" evidence="5">
    <location>
        <begin position="463"/>
        <end position="496"/>
    </location>
</feature>
<dbReference type="PANTHER" id="PTHR19918:SF1">
    <property type="entry name" value="FIZZY-RELATED PROTEIN HOMOLOG"/>
    <property type="match status" value="1"/>
</dbReference>
<evidence type="ECO:0000256" key="5">
    <source>
        <dbReference type="PROSITE-ProRule" id="PRU00221"/>
    </source>
</evidence>
<dbReference type="GO" id="GO:1905786">
    <property type="term" value="P:positive regulation of anaphase-promoting complex-dependent catabolic process"/>
    <property type="evidence" value="ECO:0007669"/>
    <property type="project" value="TreeGrafter"/>
</dbReference>
<reference evidence="9" key="2">
    <citation type="submission" date="2014-07" db="EMBL/GenBank/DDBJ databases">
        <authorList>
            <person name="Hull J."/>
        </authorList>
    </citation>
    <scope>NUCLEOTIDE SEQUENCE</scope>
</reference>
<dbReference type="PANTHER" id="PTHR19918">
    <property type="entry name" value="CELL DIVISION CYCLE 20 CDC20 FIZZY -RELATED"/>
    <property type="match status" value="1"/>
</dbReference>
<evidence type="ECO:0000313" key="8">
    <source>
        <dbReference type="EMBL" id="JAG38754.1"/>
    </source>
</evidence>
<dbReference type="SMART" id="SM00320">
    <property type="entry name" value="WD40"/>
    <property type="match status" value="6"/>
</dbReference>
<dbReference type="SUPFAM" id="SSF50978">
    <property type="entry name" value="WD40 repeat-like"/>
    <property type="match status" value="1"/>
</dbReference>
<evidence type="ECO:0000259" key="7">
    <source>
        <dbReference type="Pfam" id="PF24807"/>
    </source>
</evidence>
<dbReference type="GO" id="GO:0031145">
    <property type="term" value="P:anaphase-promoting complex-dependent catabolic process"/>
    <property type="evidence" value="ECO:0007669"/>
    <property type="project" value="TreeGrafter"/>
</dbReference>
<dbReference type="EMBL" id="GBHO01004849">
    <property type="protein sequence ID" value="JAG38755.1"/>
    <property type="molecule type" value="Transcribed_RNA"/>
</dbReference>
<dbReference type="InterPro" id="IPR001680">
    <property type="entry name" value="WD40_rpt"/>
</dbReference>
<dbReference type="Gene3D" id="2.130.10.10">
    <property type="entry name" value="YVTN repeat-like/Quinoprotein amine dehydrogenase"/>
    <property type="match status" value="2"/>
</dbReference>
<feature type="repeat" description="WD" evidence="5">
    <location>
        <begin position="231"/>
        <end position="270"/>
    </location>
</feature>
<evidence type="ECO:0000313" key="9">
    <source>
        <dbReference type="EMBL" id="JAG38755.1"/>
    </source>
</evidence>
<dbReference type="GO" id="GO:0010997">
    <property type="term" value="F:anaphase-promoting complex binding"/>
    <property type="evidence" value="ECO:0007669"/>
    <property type="project" value="InterPro"/>
</dbReference>
<evidence type="ECO:0000256" key="4">
    <source>
        <dbReference type="ARBA" id="ARBA00023306"/>
    </source>
</evidence>
<accession>A0A0A9ZAD1</accession>
<evidence type="ECO:0000313" key="10">
    <source>
        <dbReference type="EMBL" id="JAG38757.1"/>
    </source>
</evidence>
<dbReference type="Pfam" id="PF00400">
    <property type="entry name" value="WD40"/>
    <property type="match status" value="1"/>
</dbReference>
<dbReference type="PRINTS" id="PR00320">
    <property type="entry name" value="GPROTEINBRPT"/>
</dbReference>
<dbReference type="GO" id="GO:1990757">
    <property type="term" value="F:ubiquitin ligase activator activity"/>
    <property type="evidence" value="ECO:0007669"/>
    <property type="project" value="TreeGrafter"/>
</dbReference>
<feature type="compositionally biased region" description="Low complexity" evidence="6">
    <location>
        <begin position="58"/>
        <end position="68"/>
    </location>
</feature>
<evidence type="ECO:0000256" key="3">
    <source>
        <dbReference type="ARBA" id="ARBA00022737"/>
    </source>
</evidence>
<dbReference type="InterPro" id="IPR015943">
    <property type="entry name" value="WD40/YVTN_repeat-like_dom_sf"/>
</dbReference>
<evidence type="ECO:0000256" key="2">
    <source>
        <dbReference type="ARBA" id="ARBA00022574"/>
    </source>
</evidence>
<reference evidence="11" key="3">
    <citation type="journal article" date="2016" name="Gigascience">
        <title>De novo construction of an expanded transcriptome assembly for the western tarnished plant bug, Lygus hesperus.</title>
        <authorList>
            <person name="Tassone E.E."/>
            <person name="Geib S.M."/>
            <person name="Hall B."/>
            <person name="Fabrick J.A."/>
            <person name="Brent C.S."/>
            <person name="Hull J.J."/>
        </authorList>
    </citation>
    <scope>NUCLEOTIDE SEQUENCE</scope>
</reference>
<dbReference type="Pfam" id="PF24807">
    <property type="entry name" value="WD40_CDC20-Fz"/>
    <property type="match status" value="1"/>
</dbReference>
<gene>
    <name evidence="9" type="primary">FZR1_3</name>
    <name evidence="10" type="synonym">FZR1_1</name>
    <name evidence="8" type="synonym">FZR1_5</name>
    <name evidence="10" type="ORF">CM83_29226</name>
    <name evidence="8" type="ORF">CM83_29233</name>
    <name evidence="9" type="ORF">CM83_29240</name>
    <name evidence="11" type="ORF">g.66128</name>
</gene>
<dbReference type="EMBL" id="GBHO01004850">
    <property type="protein sequence ID" value="JAG38754.1"/>
    <property type="molecule type" value="Transcribed_RNA"/>
</dbReference>
<evidence type="ECO:0000256" key="6">
    <source>
        <dbReference type="SAM" id="MobiDB-lite"/>
    </source>
</evidence>
<dbReference type="InterPro" id="IPR033010">
    <property type="entry name" value="Cdc20/Fizzy"/>
</dbReference>
<dbReference type="PROSITE" id="PS00678">
    <property type="entry name" value="WD_REPEATS_1"/>
    <property type="match status" value="1"/>
</dbReference>
<dbReference type="PROSITE" id="PS50082">
    <property type="entry name" value="WD_REPEATS_2"/>
    <property type="match status" value="3"/>
</dbReference>
<evidence type="ECO:0000313" key="11">
    <source>
        <dbReference type="EMBL" id="JAQ14172.1"/>
    </source>
</evidence>
<dbReference type="InterPro" id="IPR036322">
    <property type="entry name" value="WD40_repeat_dom_sf"/>
</dbReference>
<name>A0A0A9ZAD1_LYGHE</name>
<keyword evidence="4" id="KW-0131">Cell cycle</keyword>
<feature type="region of interest" description="Disordered" evidence="6">
    <location>
        <begin position="84"/>
        <end position="113"/>
    </location>
</feature>
<dbReference type="GO" id="GO:0005680">
    <property type="term" value="C:anaphase-promoting complex"/>
    <property type="evidence" value="ECO:0007669"/>
    <property type="project" value="TreeGrafter"/>
</dbReference>
<keyword evidence="2 5" id="KW-0853">WD repeat</keyword>
<feature type="region of interest" description="Disordered" evidence="6">
    <location>
        <begin position="32"/>
        <end position="68"/>
    </location>
</feature>
<keyword evidence="3" id="KW-0677">Repeat</keyword>
<dbReference type="EMBL" id="GBHO01004847">
    <property type="protein sequence ID" value="JAG38757.1"/>
    <property type="molecule type" value="Transcribed_RNA"/>
</dbReference>
<protein>
    <submittedName>
        <fullName evidence="9">Protein FIZZY-RELATED 1</fullName>
    </submittedName>
</protein>
<reference evidence="9" key="1">
    <citation type="journal article" date="2014" name="PLoS ONE">
        <title>Transcriptome-Based Identification of ABC Transporters in the Western Tarnished Plant Bug Lygus hesperus.</title>
        <authorList>
            <person name="Hull J.J."/>
            <person name="Chaney K."/>
            <person name="Geib S.M."/>
            <person name="Fabrick J.A."/>
            <person name="Brent C.S."/>
            <person name="Walsh D."/>
            <person name="Lavine L.C."/>
        </authorList>
    </citation>
    <scope>NUCLEOTIDE SEQUENCE</scope>
</reference>
<dbReference type="InterPro" id="IPR019775">
    <property type="entry name" value="WD40_repeat_CS"/>
</dbReference>
<proteinExistence type="inferred from homology"/>